<proteinExistence type="predicted"/>
<organism evidence="1">
    <name type="scientific">marine sediment metagenome</name>
    <dbReference type="NCBI Taxonomy" id="412755"/>
    <lineage>
        <taxon>unclassified sequences</taxon>
        <taxon>metagenomes</taxon>
        <taxon>ecological metagenomes</taxon>
    </lineage>
</organism>
<dbReference type="EMBL" id="LAZR01004541">
    <property type="protein sequence ID" value="KKN07678.1"/>
    <property type="molecule type" value="Genomic_DNA"/>
</dbReference>
<evidence type="ECO:0000313" key="1">
    <source>
        <dbReference type="EMBL" id="KKN07678.1"/>
    </source>
</evidence>
<dbReference type="AlphaFoldDB" id="A0A0F9QR09"/>
<gene>
    <name evidence="1" type="ORF">LCGC14_1064510</name>
</gene>
<reference evidence="1" key="1">
    <citation type="journal article" date="2015" name="Nature">
        <title>Complex archaea that bridge the gap between prokaryotes and eukaryotes.</title>
        <authorList>
            <person name="Spang A."/>
            <person name="Saw J.H."/>
            <person name="Jorgensen S.L."/>
            <person name="Zaremba-Niedzwiedzka K."/>
            <person name="Martijn J."/>
            <person name="Lind A.E."/>
            <person name="van Eijk R."/>
            <person name="Schleper C."/>
            <person name="Guy L."/>
            <person name="Ettema T.J."/>
        </authorList>
    </citation>
    <scope>NUCLEOTIDE SEQUENCE</scope>
</reference>
<sequence>MLMEKGDGTFTGGQGDVICILELPEGTFHTAFFEEHPMSGQVKPIADEDFLRLKSKMHRTEGSETLEEEQSKLDEMRAKIDIPDSNVIRDKAIKVVDPVNIWVVPNWIREKRPIGELV</sequence>
<name>A0A0F9QR09_9ZZZZ</name>
<protein>
    <submittedName>
        <fullName evidence="1">Uncharacterized protein</fullName>
    </submittedName>
</protein>
<accession>A0A0F9QR09</accession>
<comment type="caution">
    <text evidence="1">The sequence shown here is derived from an EMBL/GenBank/DDBJ whole genome shotgun (WGS) entry which is preliminary data.</text>
</comment>